<dbReference type="GO" id="GO:0005654">
    <property type="term" value="C:nucleoplasm"/>
    <property type="evidence" value="ECO:0007669"/>
    <property type="project" value="TreeGrafter"/>
</dbReference>
<accession>A0AAW0NCD5</accession>
<evidence type="ECO:0000259" key="2">
    <source>
        <dbReference type="PROSITE" id="PS51464"/>
    </source>
</evidence>
<dbReference type="GO" id="GO:0004857">
    <property type="term" value="F:enzyme inhibitor activity"/>
    <property type="evidence" value="ECO:0007669"/>
    <property type="project" value="TreeGrafter"/>
</dbReference>
<dbReference type="GO" id="GO:0030246">
    <property type="term" value="F:carbohydrate binding"/>
    <property type="evidence" value="ECO:0007669"/>
    <property type="project" value="TreeGrafter"/>
</dbReference>
<dbReference type="InterPro" id="IPR001347">
    <property type="entry name" value="SIS_dom"/>
</dbReference>
<dbReference type="InterPro" id="IPR046348">
    <property type="entry name" value="SIS_dom_sf"/>
</dbReference>
<dbReference type="PANTHER" id="PTHR10088">
    <property type="entry name" value="GLUCOKINASE REGULATORY PROTEIN"/>
    <property type="match status" value="1"/>
</dbReference>
<keyword evidence="1" id="KW-0119">Carbohydrate metabolism</keyword>
<feature type="domain" description="SIS" evidence="2">
    <location>
        <begin position="71"/>
        <end position="264"/>
    </location>
</feature>
<dbReference type="GO" id="GO:0042593">
    <property type="term" value="P:glucose homeostasis"/>
    <property type="evidence" value="ECO:0007669"/>
    <property type="project" value="TreeGrafter"/>
</dbReference>
<dbReference type="Pfam" id="PF20741">
    <property type="entry name" value="GKRP-like_C"/>
    <property type="match status" value="1"/>
</dbReference>
<dbReference type="SUPFAM" id="SSF53697">
    <property type="entry name" value="SIS domain"/>
    <property type="match status" value="2"/>
</dbReference>
<dbReference type="GO" id="GO:0005829">
    <property type="term" value="C:cytosol"/>
    <property type="evidence" value="ECO:0007669"/>
    <property type="project" value="TreeGrafter"/>
</dbReference>
<dbReference type="GO" id="GO:0070095">
    <property type="term" value="F:fructose-6-phosphate binding"/>
    <property type="evidence" value="ECO:0007669"/>
    <property type="project" value="TreeGrafter"/>
</dbReference>
<dbReference type="InterPro" id="IPR054017">
    <property type="entry name" value="GKRP_SIS_2"/>
</dbReference>
<dbReference type="InterPro" id="IPR040190">
    <property type="entry name" value="MURQ/GCKR"/>
</dbReference>
<protein>
    <recommendedName>
        <fullName evidence="2">SIS domain-containing protein</fullName>
    </recommendedName>
</protein>
<dbReference type="InterPro" id="IPR005486">
    <property type="entry name" value="Glucokinase_regulatory_CS"/>
</dbReference>
<dbReference type="PROSITE" id="PS51464">
    <property type="entry name" value="SIS"/>
    <property type="match status" value="1"/>
</dbReference>
<dbReference type="GO" id="GO:0019899">
    <property type="term" value="F:enzyme binding"/>
    <property type="evidence" value="ECO:0007669"/>
    <property type="project" value="TreeGrafter"/>
</dbReference>
<proteinExistence type="predicted"/>
<organism evidence="3 4">
    <name type="scientific">Mugilogobius chulae</name>
    <name type="common">yellowstripe goby</name>
    <dbReference type="NCBI Taxonomy" id="88201"/>
    <lineage>
        <taxon>Eukaryota</taxon>
        <taxon>Metazoa</taxon>
        <taxon>Chordata</taxon>
        <taxon>Craniata</taxon>
        <taxon>Vertebrata</taxon>
        <taxon>Euteleostomi</taxon>
        <taxon>Actinopterygii</taxon>
        <taxon>Neopterygii</taxon>
        <taxon>Teleostei</taxon>
        <taxon>Neoteleostei</taxon>
        <taxon>Acanthomorphata</taxon>
        <taxon>Gobiaria</taxon>
        <taxon>Gobiiformes</taxon>
        <taxon>Gobioidei</taxon>
        <taxon>Gobiidae</taxon>
        <taxon>Gobionellinae</taxon>
        <taxon>Mugilogobius</taxon>
    </lineage>
</organism>
<dbReference type="Pfam" id="PF22198">
    <property type="entry name" value="GKRP_SIS_2"/>
    <property type="match status" value="1"/>
</dbReference>
<dbReference type="Pfam" id="PF22645">
    <property type="entry name" value="GKRP_SIS_N"/>
    <property type="match status" value="1"/>
</dbReference>
<evidence type="ECO:0000256" key="1">
    <source>
        <dbReference type="ARBA" id="ARBA00023277"/>
    </source>
</evidence>
<comment type="caution">
    <text evidence="3">The sequence shown here is derived from an EMBL/GenBank/DDBJ whole genome shotgun (WGS) entry which is preliminary data.</text>
</comment>
<gene>
    <name evidence="3" type="ORF">WMY93_022769</name>
</gene>
<dbReference type="PROSITE" id="PS01272">
    <property type="entry name" value="GCKR"/>
    <property type="match status" value="1"/>
</dbReference>
<evidence type="ECO:0000313" key="3">
    <source>
        <dbReference type="EMBL" id="KAK7893617.1"/>
    </source>
</evidence>
<dbReference type="GO" id="GO:1901135">
    <property type="term" value="P:carbohydrate derivative metabolic process"/>
    <property type="evidence" value="ECO:0007669"/>
    <property type="project" value="InterPro"/>
</dbReference>
<dbReference type="AlphaFoldDB" id="A0AAW0NCD5"/>
<dbReference type="Gene3D" id="1.10.8.1080">
    <property type="match status" value="1"/>
</dbReference>
<keyword evidence="4" id="KW-1185">Reference proteome</keyword>
<dbReference type="EMBL" id="JBBPFD010000016">
    <property type="protein sequence ID" value="KAK7893617.1"/>
    <property type="molecule type" value="Genomic_DNA"/>
</dbReference>
<evidence type="ECO:0000313" key="4">
    <source>
        <dbReference type="Proteomes" id="UP001460270"/>
    </source>
</evidence>
<dbReference type="Gene3D" id="3.40.50.10490">
    <property type="entry name" value="Glucose-6-phosphate isomerase like protein, domain 1"/>
    <property type="match status" value="2"/>
</dbReference>
<reference evidence="4" key="1">
    <citation type="submission" date="2024-04" db="EMBL/GenBank/DDBJ databases">
        <title>Salinicola lusitanus LLJ914,a marine bacterium isolated from the Okinawa Trough.</title>
        <authorList>
            <person name="Li J."/>
        </authorList>
    </citation>
    <scope>NUCLEOTIDE SEQUENCE [LARGE SCALE GENOMIC DNA]</scope>
</reference>
<dbReference type="Proteomes" id="UP001460270">
    <property type="component" value="Unassembled WGS sequence"/>
</dbReference>
<name>A0AAW0NCD5_9GOBI</name>
<dbReference type="PANTHER" id="PTHR10088:SF4">
    <property type="entry name" value="GLUCOKINASE REGULATORY PROTEIN"/>
    <property type="match status" value="1"/>
</dbReference>
<sequence length="468" mass="50995">MVEKGLVRRVQGAEDVCLNYEPSLPLRKVQPPEPGLGQGFGQSDQRRSSGYYQRILSESLLKTVMEVAQKVEHILKDPENSLVVLSGCGTSGRLAFLIATSFNKALKDLNKQPIYTYTIAGGDKALFTSQEAPEDDPALGMSCLKKVCEGKKQVLFIGISCGLSAPFVAGQLDFCLQHLDVYTPVLIGFNPPTQARSDPIPGCTLTFLQVVQRMQEAASQQKASVISPAVGPEAVSGSSRMKGGSATKILLEVIVHAAHRAAFAHQSITLQSIREHMDVYVKCLDLTYAQSENMAAMINQLEKDYNDIRGFVSGGYGALANKEGPLTSLGSEFCISHEDFLSEILPTLNEEDTVVLIYTEFDDQSEVSTMATRVRAKNCKLHTIAHSMEGGAAVEKVAMGAIHKLMLNAISTGAHVLKGKIYQNYMIDLQVTNSKLYRRATRLLQVVPLALLTLLTGCSLAKLHKFQK</sequence>
<dbReference type="GO" id="GO:0009750">
    <property type="term" value="P:response to fructose"/>
    <property type="evidence" value="ECO:0007669"/>
    <property type="project" value="TreeGrafter"/>
</dbReference>